<accession>A0A8C4GG68</accession>
<reference evidence="6" key="2">
    <citation type="submission" date="2025-09" db="UniProtKB">
        <authorList>
            <consortium name="Ensembl"/>
        </authorList>
    </citation>
    <scope>IDENTIFICATION</scope>
</reference>
<dbReference type="GeneTree" id="ENSGT01050000244808"/>
<dbReference type="GeneID" id="127363025"/>
<sequence length="388" mass="42907">MDRVICFLVLSTVPQLVVLADPPVGSLIPTVELVSGHSIIFSGESVRLSCDIEDIHKSNWDYLWFKESEQLAQRGKHLTLWKTKVKDTGKYYCQGTRDTAVGNIQTLKSQPLEIKVDGGLALLRVPPHHCLVGDTLNVTCHVRGTPQLLEVILYRDGVEVMRQQGLSPHLHVINLSLEDNGVYSCRASWDIERQTVSVISDGVPVQVLEVVSEPVLQIVQMGDRITPNMMKLICHHQYNARAPAPPVYYFFYKDNNRLGIATSENHCLVKKTPGEYSCKVKVLKLNISKWSQPKRFGRVQGPQGKMPHRELLSLAPTGVPQAAQPSSHWSTAIPTPDQGLTQTSGPLLKPSQSMPSSLQSTAQSQTLMTETNNLSMESVDMSGMGPSV</sequence>
<dbReference type="OrthoDB" id="8917564at2759"/>
<feature type="compositionally biased region" description="Polar residues" evidence="3">
    <location>
        <begin position="323"/>
        <end position="355"/>
    </location>
</feature>
<dbReference type="GO" id="GO:0004888">
    <property type="term" value="F:transmembrane signaling receptor activity"/>
    <property type="evidence" value="ECO:0007669"/>
    <property type="project" value="TreeGrafter"/>
</dbReference>
<evidence type="ECO:0000256" key="4">
    <source>
        <dbReference type="SAM" id="SignalP"/>
    </source>
</evidence>
<evidence type="ECO:0000313" key="6">
    <source>
        <dbReference type="Ensembl" id="ENSDLAP00005006418.2"/>
    </source>
</evidence>
<dbReference type="GO" id="GO:0007166">
    <property type="term" value="P:cell surface receptor signaling pathway"/>
    <property type="evidence" value="ECO:0007669"/>
    <property type="project" value="TreeGrafter"/>
</dbReference>
<organism evidence="6 7">
    <name type="scientific">Dicentrarchus labrax</name>
    <name type="common">European seabass</name>
    <name type="synonym">Morone labrax</name>
    <dbReference type="NCBI Taxonomy" id="13489"/>
    <lineage>
        <taxon>Eukaryota</taxon>
        <taxon>Metazoa</taxon>
        <taxon>Chordata</taxon>
        <taxon>Craniata</taxon>
        <taxon>Vertebrata</taxon>
        <taxon>Euteleostomi</taxon>
        <taxon>Actinopterygii</taxon>
        <taxon>Neopterygii</taxon>
        <taxon>Teleostei</taxon>
        <taxon>Neoteleostei</taxon>
        <taxon>Acanthomorphata</taxon>
        <taxon>Eupercaria</taxon>
        <taxon>Moronidae</taxon>
        <taxon>Dicentrarchus</taxon>
    </lineage>
</organism>
<dbReference type="PROSITE" id="PS50835">
    <property type="entry name" value="IG_LIKE"/>
    <property type="match status" value="2"/>
</dbReference>
<proteinExistence type="predicted"/>
<evidence type="ECO:0000256" key="1">
    <source>
        <dbReference type="ARBA" id="ARBA00022729"/>
    </source>
</evidence>
<dbReference type="InterPro" id="IPR003599">
    <property type="entry name" value="Ig_sub"/>
</dbReference>
<dbReference type="InterPro" id="IPR007110">
    <property type="entry name" value="Ig-like_dom"/>
</dbReference>
<dbReference type="PANTHER" id="PTHR11481">
    <property type="entry name" value="IMMUNOGLOBULIN FC RECEPTOR"/>
    <property type="match status" value="1"/>
</dbReference>
<evidence type="ECO:0000259" key="5">
    <source>
        <dbReference type="PROSITE" id="PS50835"/>
    </source>
</evidence>
<evidence type="ECO:0000256" key="2">
    <source>
        <dbReference type="ARBA" id="ARBA00023157"/>
    </source>
</evidence>
<keyword evidence="1 4" id="KW-0732">Signal</keyword>
<dbReference type="Ensembl" id="ENSDLAT00005006923.2">
    <property type="protein sequence ID" value="ENSDLAP00005006418.2"/>
    <property type="gene ID" value="ENSDLAG00005003267.2"/>
</dbReference>
<dbReference type="Pfam" id="PF13895">
    <property type="entry name" value="Ig_2"/>
    <property type="match status" value="2"/>
</dbReference>
<dbReference type="Proteomes" id="UP000694389">
    <property type="component" value="Unassembled WGS sequence"/>
</dbReference>
<dbReference type="InterPro" id="IPR036179">
    <property type="entry name" value="Ig-like_dom_sf"/>
</dbReference>
<dbReference type="AlphaFoldDB" id="A0A8C4GG68"/>
<dbReference type="Gene3D" id="2.60.40.10">
    <property type="entry name" value="Immunoglobulins"/>
    <property type="match status" value="2"/>
</dbReference>
<dbReference type="RefSeq" id="XP_051255403.1">
    <property type="nucleotide sequence ID" value="XM_051399443.1"/>
</dbReference>
<protein>
    <recommendedName>
        <fullName evidence="5">Ig-like domain-containing protein</fullName>
    </recommendedName>
</protein>
<dbReference type="GO" id="GO:0006955">
    <property type="term" value="P:immune response"/>
    <property type="evidence" value="ECO:0007669"/>
    <property type="project" value="TreeGrafter"/>
</dbReference>
<feature type="chain" id="PRO_5035743980" description="Ig-like domain-containing protein" evidence="4">
    <location>
        <begin position="21"/>
        <end position="388"/>
    </location>
</feature>
<dbReference type="SMART" id="SM00409">
    <property type="entry name" value="IG"/>
    <property type="match status" value="2"/>
</dbReference>
<evidence type="ECO:0000256" key="3">
    <source>
        <dbReference type="SAM" id="MobiDB-lite"/>
    </source>
</evidence>
<keyword evidence="2" id="KW-1015">Disulfide bond</keyword>
<dbReference type="InterPro" id="IPR050488">
    <property type="entry name" value="Ig_Fc_receptor"/>
</dbReference>
<feature type="domain" description="Ig-like" evidence="5">
    <location>
        <begin position="29"/>
        <end position="113"/>
    </location>
</feature>
<dbReference type="OMA" id="VWFHILF"/>
<gene>
    <name evidence="6" type="primary">LOC127363025</name>
</gene>
<dbReference type="GO" id="GO:0009897">
    <property type="term" value="C:external side of plasma membrane"/>
    <property type="evidence" value="ECO:0007669"/>
    <property type="project" value="TreeGrafter"/>
</dbReference>
<feature type="domain" description="Ig-like" evidence="5">
    <location>
        <begin position="133"/>
        <end position="197"/>
    </location>
</feature>
<evidence type="ECO:0000313" key="7">
    <source>
        <dbReference type="Proteomes" id="UP000694389"/>
    </source>
</evidence>
<feature type="region of interest" description="Disordered" evidence="3">
    <location>
        <begin position="317"/>
        <end position="362"/>
    </location>
</feature>
<name>A0A8C4GG68_DICLA</name>
<keyword evidence="7" id="KW-1185">Reference proteome</keyword>
<feature type="signal peptide" evidence="4">
    <location>
        <begin position="1"/>
        <end position="20"/>
    </location>
</feature>
<reference evidence="6" key="1">
    <citation type="submission" date="2025-08" db="UniProtKB">
        <authorList>
            <consortium name="Ensembl"/>
        </authorList>
    </citation>
    <scope>IDENTIFICATION</scope>
</reference>
<dbReference type="PANTHER" id="PTHR11481:SF64">
    <property type="entry name" value="FC RECEPTOR-LIKE PROTEIN 4"/>
    <property type="match status" value="1"/>
</dbReference>
<dbReference type="InterPro" id="IPR013783">
    <property type="entry name" value="Ig-like_fold"/>
</dbReference>
<dbReference type="SUPFAM" id="SSF48726">
    <property type="entry name" value="Immunoglobulin"/>
    <property type="match status" value="2"/>
</dbReference>